<dbReference type="RefSeq" id="WP_144230501.1">
    <property type="nucleotide sequence ID" value="NZ_CBCRVV010000009.1"/>
</dbReference>
<name>A0A556QJB5_9BACT</name>
<feature type="region of interest" description="Disordered" evidence="1">
    <location>
        <begin position="61"/>
        <end position="94"/>
    </location>
</feature>
<feature type="region of interest" description="Disordered" evidence="1">
    <location>
        <begin position="145"/>
        <end position="168"/>
    </location>
</feature>
<evidence type="ECO:0000313" key="2">
    <source>
        <dbReference type="EMBL" id="TSJ76744.1"/>
    </source>
</evidence>
<organism evidence="2 3">
    <name type="scientific">Rariglobus hedericola</name>
    <dbReference type="NCBI Taxonomy" id="2597822"/>
    <lineage>
        <taxon>Bacteria</taxon>
        <taxon>Pseudomonadati</taxon>
        <taxon>Verrucomicrobiota</taxon>
        <taxon>Opitutia</taxon>
        <taxon>Opitutales</taxon>
        <taxon>Opitutaceae</taxon>
        <taxon>Rariglobus</taxon>
    </lineage>
</organism>
<dbReference type="AlphaFoldDB" id="A0A556QJB5"/>
<reference evidence="2 3" key="1">
    <citation type="submission" date="2019-07" db="EMBL/GenBank/DDBJ databases">
        <title>Description of 53C-WASEF.</title>
        <authorList>
            <person name="Pitt A."/>
            <person name="Hahn M.W."/>
        </authorList>
    </citation>
    <scope>NUCLEOTIDE SEQUENCE [LARGE SCALE GENOMIC DNA]</scope>
    <source>
        <strain evidence="2 3">53C-WASEF</strain>
    </source>
</reference>
<protein>
    <submittedName>
        <fullName evidence="2">Uncharacterized protein</fullName>
    </submittedName>
</protein>
<dbReference type="OrthoDB" id="196168at2"/>
<evidence type="ECO:0000313" key="3">
    <source>
        <dbReference type="Proteomes" id="UP000315648"/>
    </source>
</evidence>
<dbReference type="Proteomes" id="UP000315648">
    <property type="component" value="Unassembled WGS sequence"/>
</dbReference>
<keyword evidence="3" id="KW-1185">Reference proteome</keyword>
<gene>
    <name evidence="2" type="ORF">FPL22_11505</name>
</gene>
<comment type="caution">
    <text evidence="2">The sequence shown here is derived from an EMBL/GenBank/DDBJ whole genome shotgun (WGS) entry which is preliminary data.</text>
</comment>
<accession>A0A556QJB5</accession>
<dbReference type="EMBL" id="VMBG01000002">
    <property type="protein sequence ID" value="TSJ76744.1"/>
    <property type="molecule type" value="Genomic_DNA"/>
</dbReference>
<proteinExistence type="predicted"/>
<feature type="compositionally biased region" description="Low complexity" evidence="1">
    <location>
        <begin position="72"/>
        <end position="86"/>
    </location>
</feature>
<sequence length="168" mass="18389">MAVFIKATYSKKLGLPQYSSHQYTVEVSSELTDVSQLPQASADLYARLQQAVDGQIVNPGFVPGETAPPASPSATSPITSPTAPAPRGEDSWKCSDKQRDLILKIVDEHGLDKAEIEKLAQERYGTGVKQLNKLQASGLIDELLETHGKTEAPRRGNFRQPAYGRNRR</sequence>
<feature type="compositionally biased region" description="Basic and acidic residues" evidence="1">
    <location>
        <begin position="145"/>
        <end position="154"/>
    </location>
</feature>
<evidence type="ECO:0000256" key="1">
    <source>
        <dbReference type="SAM" id="MobiDB-lite"/>
    </source>
</evidence>